<evidence type="ECO:0000313" key="2">
    <source>
        <dbReference type="EMBL" id="MDT1062606.1"/>
    </source>
</evidence>
<dbReference type="Pfam" id="PF13560">
    <property type="entry name" value="HTH_31"/>
    <property type="match status" value="1"/>
</dbReference>
<dbReference type="InterPro" id="IPR010982">
    <property type="entry name" value="Lambda_DNA-bd_dom_sf"/>
</dbReference>
<protein>
    <submittedName>
        <fullName evidence="2">Helix-turn-helix transcriptional regulator</fullName>
    </submittedName>
</protein>
<dbReference type="EMBL" id="JAVRQI010000008">
    <property type="protein sequence ID" value="MDT1062606.1"/>
    <property type="molecule type" value="Genomic_DNA"/>
</dbReference>
<name>A0ABU3EEE3_9RHOB</name>
<dbReference type="CDD" id="cd00093">
    <property type="entry name" value="HTH_XRE"/>
    <property type="match status" value="1"/>
</dbReference>
<dbReference type="RefSeq" id="WP_311759704.1">
    <property type="nucleotide sequence ID" value="NZ_JAVRQI010000008.1"/>
</dbReference>
<dbReference type="SUPFAM" id="SSF47413">
    <property type="entry name" value="lambda repressor-like DNA-binding domains"/>
    <property type="match status" value="1"/>
</dbReference>
<reference evidence="3" key="1">
    <citation type="submission" date="2023-07" db="EMBL/GenBank/DDBJ databases">
        <title>Characterization of two Paracoccaceae strains isolated from Phycosphere and proposal of Xinfangfangia lacusdiani sp. nov.</title>
        <authorList>
            <person name="Deng Y."/>
            <person name="Zhang Y.Q."/>
        </authorList>
    </citation>
    <scope>NUCLEOTIDE SEQUENCE [LARGE SCALE GENOMIC DNA]</scope>
    <source>
        <strain evidence="3">CPCC 101403</strain>
    </source>
</reference>
<feature type="domain" description="HTH cro/C1-type" evidence="1">
    <location>
        <begin position="13"/>
        <end position="66"/>
    </location>
</feature>
<evidence type="ECO:0000259" key="1">
    <source>
        <dbReference type="PROSITE" id="PS50943"/>
    </source>
</evidence>
<dbReference type="PROSITE" id="PS50943">
    <property type="entry name" value="HTH_CROC1"/>
    <property type="match status" value="1"/>
</dbReference>
<keyword evidence="3" id="KW-1185">Reference proteome</keyword>
<gene>
    <name evidence="2" type="ORF">RM190_12075</name>
</gene>
<sequence length="298" mass="33151">MTSIDFHQIGQRLKAYRLGRGLAAEAVADALGISRAAVYRIEGGGVVKIETLEKLASLLETSVASLLGAGVEYYDNVLSYFERMRQAEEDADQVIAYFPPTSYLLTSDAYMAPLRQALLEAESGNSPTHGEMAEVDAIMAILEERKRARAKRRLSVINFVSAPEVERWLRTGVVGRFDLLADIQVERRLAARREVEHLISLIETEPMGVQIGVIDSTLPNLTFQTFRRSGKALVCISPFRLTGDLPNLRSGVAMVTSDAEPVRLYERLTEDMWRRSHRGESAIRILRGVLDRTAALDS</sequence>
<dbReference type="Gene3D" id="1.10.260.40">
    <property type="entry name" value="lambda repressor-like DNA-binding domains"/>
    <property type="match status" value="1"/>
</dbReference>
<evidence type="ECO:0000313" key="3">
    <source>
        <dbReference type="Proteomes" id="UP001251085"/>
    </source>
</evidence>
<dbReference type="Proteomes" id="UP001251085">
    <property type="component" value="Unassembled WGS sequence"/>
</dbReference>
<accession>A0ABU3EEE3</accession>
<comment type="caution">
    <text evidence="2">The sequence shown here is derived from an EMBL/GenBank/DDBJ whole genome shotgun (WGS) entry which is preliminary data.</text>
</comment>
<organism evidence="2 3">
    <name type="scientific">Paracoccus broussonetiae</name>
    <dbReference type="NCBI Taxonomy" id="3075834"/>
    <lineage>
        <taxon>Bacteria</taxon>
        <taxon>Pseudomonadati</taxon>
        <taxon>Pseudomonadota</taxon>
        <taxon>Alphaproteobacteria</taxon>
        <taxon>Rhodobacterales</taxon>
        <taxon>Paracoccaceae</taxon>
        <taxon>Paracoccus</taxon>
    </lineage>
</organism>
<dbReference type="InterPro" id="IPR001387">
    <property type="entry name" value="Cro/C1-type_HTH"/>
</dbReference>
<proteinExistence type="predicted"/>
<dbReference type="SMART" id="SM00530">
    <property type="entry name" value="HTH_XRE"/>
    <property type="match status" value="1"/>
</dbReference>